<dbReference type="PANTHER" id="PTHR43792:SF13">
    <property type="entry name" value="ACETYLTRANSFERASE"/>
    <property type="match status" value="1"/>
</dbReference>
<feature type="domain" description="N-acetyltransferase" evidence="1">
    <location>
        <begin position="27"/>
        <end position="174"/>
    </location>
</feature>
<accession>A0A1X7NPF9</accession>
<dbReference type="PANTHER" id="PTHR43792">
    <property type="entry name" value="GNAT FAMILY, PUTATIVE (AFU_ORTHOLOGUE AFUA_3G00765)-RELATED-RELATED"/>
    <property type="match status" value="1"/>
</dbReference>
<evidence type="ECO:0000259" key="1">
    <source>
        <dbReference type="PROSITE" id="PS51186"/>
    </source>
</evidence>
<dbReference type="AlphaFoldDB" id="A0A1X7NPF9"/>
<evidence type="ECO:0000313" key="3">
    <source>
        <dbReference type="Proteomes" id="UP000193435"/>
    </source>
</evidence>
<dbReference type="GO" id="GO:0016747">
    <property type="term" value="F:acyltransferase activity, transferring groups other than amino-acyl groups"/>
    <property type="evidence" value="ECO:0007669"/>
    <property type="project" value="InterPro"/>
</dbReference>
<dbReference type="SUPFAM" id="SSF55729">
    <property type="entry name" value="Acyl-CoA N-acyltransferases (Nat)"/>
    <property type="match status" value="1"/>
</dbReference>
<dbReference type="STRING" id="1073423.SAMN04488700_2230"/>
<dbReference type="RefSeq" id="WP_234987911.1">
    <property type="nucleotide sequence ID" value="NZ_FOAH01000002.1"/>
</dbReference>
<dbReference type="InterPro" id="IPR016181">
    <property type="entry name" value="Acyl_CoA_acyltransferase"/>
</dbReference>
<proteinExistence type="predicted"/>
<organism evidence="2 3">
    <name type="scientific">Carnobacterium iners</name>
    <dbReference type="NCBI Taxonomy" id="1073423"/>
    <lineage>
        <taxon>Bacteria</taxon>
        <taxon>Bacillati</taxon>
        <taxon>Bacillota</taxon>
        <taxon>Bacilli</taxon>
        <taxon>Lactobacillales</taxon>
        <taxon>Carnobacteriaceae</taxon>
        <taxon>Carnobacterium</taxon>
    </lineage>
</organism>
<reference evidence="2 3" key="1">
    <citation type="submission" date="2017-04" db="EMBL/GenBank/DDBJ databases">
        <authorList>
            <person name="Afonso C.L."/>
            <person name="Miller P.J."/>
            <person name="Scott M.A."/>
            <person name="Spackman E."/>
            <person name="Goraichik I."/>
            <person name="Dimitrov K.M."/>
            <person name="Suarez D.L."/>
            <person name="Swayne D.E."/>
        </authorList>
    </citation>
    <scope>NUCLEOTIDE SEQUENCE [LARGE SCALE GENOMIC DNA]</scope>
    <source>
        <strain evidence="2 3">LMG26642</strain>
    </source>
</reference>
<dbReference type="Proteomes" id="UP000193435">
    <property type="component" value="Unassembled WGS sequence"/>
</dbReference>
<dbReference type="PROSITE" id="PS51186">
    <property type="entry name" value="GNAT"/>
    <property type="match status" value="1"/>
</dbReference>
<gene>
    <name evidence="2" type="ORF">SAMN04488700_2230</name>
</gene>
<dbReference type="EMBL" id="FXBJ01000002">
    <property type="protein sequence ID" value="SMH39339.1"/>
    <property type="molecule type" value="Genomic_DNA"/>
</dbReference>
<dbReference type="Gene3D" id="3.40.630.30">
    <property type="match status" value="1"/>
</dbReference>
<keyword evidence="3" id="KW-1185">Reference proteome</keyword>
<protein>
    <submittedName>
        <fullName evidence="2">Acetyltransferase (GNAT) domain-containing protein</fullName>
    </submittedName>
</protein>
<sequence length="174" mass="20192">MESIETERLLLVAYKINYIEATLLGKENLSHVSGYDVSSEWPGIEFSFYLPFALEELKKRPEMEKWTRLIILKKENKIIGEISMQGNAGARWIPELGYGIVDSYSNQGFVSEAIKLFLKWSVEMENISFIKAKTFSRNKKSQHILENNGFIKTGEGIIGRDEKVIEFEWKNKYK</sequence>
<keyword evidence="2" id="KW-0808">Transferase</keyword>
<name>A0A1X7NPF9_9LACT</name>
<dbReference type="InterPro" id="IPR000182">
    <property type="entry name" value="GNAT_dom"/>
</dbReference>
<evidence type="ECO:0000313" key="2">
    <source>
        <dbReference type="EMBL" id="SMH39339.1"/>
    </source>
</evidence>
<dbReference type="InterPro" id="IPR051531">
    <property type="entry name" value="N-acetyltransferase"/>
</dbReference>
<dbReference type="Pfam" id="PF13302">
    <property type="entry name" value="Acetyltransf_3"/>
    <property type="match status" value="1"/>
</dbReference>